<dbReference type="NCBIfam" id="NF008264">
    <property type="entry name" value="PRK11036.1"/>
    <property type="match status" value="1"/>
</dbReference>
<gene>
    <name evidence="1" type="primary">cmoM</name>
    <name evidence="3" type="ordered locus">Shal_2158</name>
</gene>
<reference evidence="3" key="1">
    <citation type="submission" date="2008-01" db="EMBL/GenBank/DDBJ databases">
        <title>Complete sequence of Shewanella halifaxensis HAW-EB4.</title>
        <authorList>
            <consortium name="US DOE Joint Genome Institute"/>
            <person name="Copeland A."/>
            <person name="Lucas S."/>
            <person name="Lapidus A."/>
            <person name="Glavina del Rio T."/>
            <person name="Dalin E."/>
            <person name="Tice H."/>
            <person name="Bruce D."/>
            <person name="Goodwin L."/>
            <person name="Pitluck S."/>
            <person name="Sims D."/>
            <person name="Brettin T."/>
            <person name="Detter J.C."/>
            <person name="Han C."/>
            <person name="Kuske C.R."/>
            <person name="Schmutz J."/>
            <person name="Larimer F."/>
            <person name="Land M."/>
            <person name="Hauser L."/>
            <person name="Kyrpides N."/>
            <person name="Kim E."/>
            <person name="Zhao J.-S."/>
            <person name="Richardson P."/>
        </authorList>
    </citation>
    <scope>NUCLEOTIDE SEQUENCE [LARGE SCALE GENOMIC DNA]</scope>
    <source>
        <strain evidence="3">HAW-EB4</strain>
    </source>
</reference>
<accession>B0TUI9</accession>
<dbReference type="Proteomes" id="UP000001317">
    <property type="component" value="Chromosome"/>
</dbReference>
<keyword evidence="4" id="KW-1185">Reference proteome</keyword>
<keyword evidence="1" id="KW-0819">tRNA processing</keyword>
<feature type="binding site" evidence="1">
    <location>
        <position position="104"/>
    </location>
    <ligand>
        <name>S-adenosyl-L-methionine</name>
        <dbReference type="ChEBI" id="CHEBI:59789"/>
    </ligand>
</feature>
<feature type="binding site" evidence="1">
    <location>
        <begin position="83"/>
        <end position="84"/>
    </location>
    <ligand>
        <name>S-adenosyl-L-methionine</name>
        <dbReference type="ChEBI" id="CHEBI:59789"/>
    </ligand>
</feature>
<dbReference type="AlphaFoldDB" id="B0TUI9"/>
<dbReference type="HAMAP" id="MF_02057">
    <property type="entry name" value="tRNA_methyltr_CmoM"/>
    <property type="match status" value="1"/>
</dbReference>
<dbReference type="GO" id="GO:0008757">
    <property type="term" value="F:S-adenosylmethionine-dependent methyltransferase activity"/>
    <property type="evidence" value="ECO:0007669"/>
    <property type="project" value="InterPro"/>
</dbReference>
<dbReference type="EC" id="2.1.1.-" evidence="1"/>
<dbReference type="GO" id="GO:0006400">
    <property type="term" value="P:tRNA modification"/>
    <property type="evidence" value="ECO:0007669"/>
    <property type="project" value="UniProtKB-UniRule"/>
</dbReference>
<dbReference type="GO" id="GO:0097697">
    <property type="term" value="F:tRNA (5-carboxymethoxyuridine(34)-5-O)-methyltransferase activity"/>
    <property type="evidence" value="ECO:0007669"/>
    <property type="project" value="UniProtKB-UniRule"/>
</dbReference>
<dbReference type="InterPro" id="IPR013216">
    <property type="entry name" value="Methyltransf_11"/>
</dbReference>
<feature type="binding site" evidence="1">
    <location>
        <position position="51"/>
    </location>
    <ligand>
        <name>S-adenosyl-L-methionine</name>
        <dbReference type="ChEBI" id="CHEBI:59789"/>
    </ligand>
</feature>
<evidence type="ECO:0000259" key="2">
    <source>
        <dbReference type="Pfam" id="PF08241"/>
    </source>
</evidence>
<dbReference type="CDD" id="cd02440">
    <property type="entry name" value="AdoMet_MTases"/>
    <property type="match status" value="1"/>
</dbReference>
<proteinExistence type="inferred from homology"/>
<comment type="catalytic activity">
    <reaction evidence="1">
        <text>5-carboxymethoxyuridine(34) in tRNA + S-adenosyl-L-methionine = 5-methoxycarbonylmethoxyuridine(34) in tRNA + S-adenosyl-L-homocysteine</text>
        <dbReference type="Rhea" id="RHEA:54080"/>
        <dbReference type="Rhea" id="RHEA-COMP:13383"/>
        <dbReference type="Rhea" id="RHEA-COMP:13781"/>
        <dbReference type="ChEBI" id="CHEBI:57856"/>
        <dbReference type="ChEBI" id="CHEBI:59789"/>
        <dbReference type="ChEBI" id="CHEBI:136879"/>
        <dbReference type="ChEBI" id="CHEBI:138053"/>
    </reaction>
</comment>
<dbReference type="InterPro" id="IPR029063">
    <property type="entry name" value="SAM-dependent_MTases_sf"/>
</dbReference>
<dbReference type="Gene3D" id="3.40.50.150">
    <property type="entry name" value="Vaccinia Virus protein VP39"/>
    <property type="match status" value="1"/>
</dbReference>
<dbReference type="Pfam" id="PF08241">
    <property type="entry name" value="Methyltransf_11"/>
    <property type="match status" value="1"/>
</dbReference>
<evidence type="ECO:0000313" key="4">
    <source>
        <dbReference type="Proteomes" id="UP000001317"/>
    </source>
</evidence>
<protein>
    <recommendedName>
        <fullName evidence="1">tRNA 5-carboxymethoxyuridine methyltransferase</fullName>
        <ecNumber evidence="1">2.1.1.-</ecNumber>
    </recommendedName>
    <alternativeName>
        <fullName evidence="1">cmo5U methyltransferase</fullName>
    </alternativeName>
</protein>
<evidence type="ECO:0000256" key="1">
    <source>
        <dbReference type="HAMAP-Rule" id="MF_02057"/>
    </source>
</evidence>
<keyword evidence="1" id="KW-0949">S-adenosyl-L-methionine</keyword>
<feature type="binding site" evidence="1">
    <location>
        <position position="150"/>
    </location>
    <ligand>
        <name>S-adenosyl-L-methionine</name>
        <dbReference type="ChEBI" id="CHEBI:59789"/>
    </ligand>
</feature>
<comment type="function">
    <text evidence="1">Catalyzes the methylation of 5-carboxymethoxyuridine (cmo5U) to form 5-methoxycarbonylmethoxyuridine (mcmo5U) at position 34 in tRNAs.</text>
</comment>
<keyword evidence="1" id="KW-0808">Transferase</keyword>
<name>B0TUI9_SHEHH</name>
<dbReference type="KEGG" id="shl:Shal_2158"/>
<dbReference type="eggNOG" id="COG2227">
    <property type="taxonomic scope" value="Bacteria"/>
</dbReference>
<sequence>MACCERIRARVISPTDNVQRMKTTVKQDRNFDGLAHKFAASIYGTAKGEIRQTVVWQDIEQILLALSKQPSNAAAELSVLDAGGGLAQLSQKIAALGHNVSLCDLSSEMLSLAKQDISDNQLLKKYQFIHSPVQNIAEHLQVPVDLILFHAVMEWLAEPIQALSTLCEQVKPGGIISVMFYNYNGLLFKNLICGNLNHIEKGMPHRKRFKLQPQQGIKPELVYSCLEQAGFNILGKTGVRTFHDYMQNHDMGDFSFEQIVAMEQKLCRQEPFLSLGRYIHVYAQKSA</sequence>
<dbReference type="PANTHER" id="PTHR43861">
    <property type="entry name" value="TRANS-ACONITATE 2-METHYLTRANSFERASE-RELATED"/>
    <property type="match status" value="1"/>
</dbReference>
<comment type="similarity">
    <text evidence="1">Belongs to the class I-like SAM-binding methyltransferase superfamily. CmoM family.</text>
</comment>
<dbReference type="GO" id="GO:0032259">
    <property type="term" value="P:methylation"/>
    <property type="evidence" value="ECO:0007669"/>
    <property type="project" value="UniProtKB-KW"/>
</dbReference>
<dbReference type="SUPFAM" id="SSF53335">
    <property type="entry name" value="S-adenosyl-L-methionine-dependent methyltransferases"/>
    <property type="match status" value="1"/>
</dbReference>
<dbReference type="EMBL" id="CP000931">
    <property type="protein sequence ID" value="ABZ76717.1"/>
    <property type="molecule type" value="Genomic_DNA"/>
</dbReference>
<dbReference type="InterPro" id="IPR033664">
    <property type="entry name" value="Cmo5U_methylTrfase"/>
</dbReference>
<keyword evidence="1 3" id="KW-0489">Methyltransferase</keyword>
<organism evidence="3 4">
    <name type="scientific">Shewanella halifaxensis (strain HAW-EB4)</name>
    <dbReference type="NCBI Taxonomy" id="458817"/>
    <lineage>
        <taxon>Bacteria</taxon>
        <taxon>Pseudomonadati</taxon>
        <taxon>Pseudomonadota</taxon>
        <taxon>Gammaproteobacteria</taxon>
        <taxon>Alteromonadales</taxon>
        <taxon>Shewanellaceae</taxon>
        <taxon>Shewanella</taxon>
    </lineage>
</organism>
<feature type="domain" description="Methyltransferase type 11" evidence="2">
    <location>
        <begin position="80"/>
        <end position="177"/>
    </location>
</feature>
<evidence type="ECO:0000313" key="3">
    <source>
        <dbReference type="EMBL" id="ABZ76717.1"/>
    </source>
</evidence>
<dbReference type="STRING" id="458817.Shal_2158"/>
<comment type="caution">
    <text evidence="1">Lacks conserved residue(s) required for the propagation of feature annotation.</text>
</comment>
<dbReference type="HOGENOM" id="CLU_061533_0_1_6"/>